<evidence type="ECO:0000313" key="2">
    <source>
        <dbReference type="Proteomes" id="UP000314294"/>
    </source>
</evidence>
<proteinExistence type="predicted"/>
<keyword evidence="2" id="KW-1185">Reference proteome</keyword>
<protein>
    <submittedName>
        <fullName evidence="1">Uncharacterized protein</fullName>
    </submittedName>
</protein>
<dbReference type="AlphaFoldDB" id="A0A4Z2GL36"/>
<sequence>MDGFLDAPRGSGLTLTGFDLPEREEFSGVQRRVIINSAVASGLSLSGHVRPEPLAIISMEKRRQATLHSSSGDASLEGDDVSAGYDAGARVKNVFQRRVSVQVVPAVRPQAAVKGEG</sequence>
<gene>
    <name evidence="1" type="ORF">EYF80_035828</name>
</gene>
<organism evidence="1 2">
    <name type="scientific">Liparis tanakae</name>
    <name type="common">Tanaka's snailfish</name>
    <dbReference type="NCBI Taxonomy" id="230148"/>
    <lineage>
        <taxon>Eukaryota</taxon>
        <taxon>Metazoa</taxon>
        <taxon>Chordata</taxon>
        <taxon>Craniata</taxon>
        <taxon>Vertebrata</taxon>
        <taxon>Euteleostomi</taxon>
        <taxon>Actinopterygii</taxon>
        <taxon>Neopterygii</taxon>
        <taxon>Teleostei</taxon>
        <taxon>Neoteleostei</taxon>
        <taxon>Acanthomorphata</taxon>
        <taxon>Eupercaria</taxon>
        <taxon>Perciformes</taxon>
        <taxon>Cottioidei</taxon>
        <taxon>Cottales</taxon>
        <taxon>Liparidae</taxon>
        <taxon>Liparis</taxon>
    </lineage>
</organism>
<accession>A0A4Z2GL36</accession>
<evidence type="ECO:0000313" key="1">
    <source>
        <dbReference type="EMBL" id="TNN53930.1"/>
    </source>
</evidence>
<dbReference type="Proteomes" id="UP000314294">
    <property type="component" value="Unassembled WGS sequence"/>
</dbReference>
<reference evidence="1 2" key="1">
    <citation type="submission" date="2019-03" db="EMBL/GenBank/DDBJ databases">
        <title>First draft genome of Liparis tanakae, snailfish: a comprehensive survey of snailfish specific genes.</title>
        <authorList>
            <person name="Kim W."/>
            <person name="Song I."/>
            <person name="Jeong J.-H."/>
            <person name="Kim D."/>
            <person name="Kim S."/>
            <person name="Ryu S."/>
            <person name="Song J.Y."/>
            <person name="Lee S.K."/>
        </authorList>
    </citation>
    <scope>NUCLEOTIDE SEQUENCE [LARGE SCALE GENOMIC DNA]</scope>
    <source>
        <tissue evidence="1">Muscle</tissue>
    </source>
</reference>
<name>A0A4Z2GL36_9TELE</name>
<comment type="caution">
    <text evidence="1">The sequence shown here is derived from an EMBL/GenBank/DDBJ whole genome shotgun (WGS) entry which is preliminary data.</text>
</comment>
<dbReference type="EMBL" id="SRLO01000501">
    <property type="protein sequence ID" value="TNN53930.1"/>
    <property type="molecule type" value="Genomic_DNA"/>
</dbReference>